<dbReference type="PANTHER" id="PTHR22893">
    <property type="entry name" value="NADH OXIDOREDUCTASE-RELATED"/>
    <property type="match status" value="1"/>
</dbReference>
<feature type="domain" description="NADH:flavin oxidoreductase/NADH oxidase N-terminal" evidence="1">
    <location>
        <begin position="342"/>
        <end position="398"/>
    </location>
</feature>
<dbReference type="Proteomes" id="UP001055115">
    <property type="component" value="Unassembled WGS sequence"/>
</dbReference>
<dbReference type="AlphaFoldDB" id="A0AA37L357"/>
<accession>A0AA37L357</accession>
<dbReference type="EMBL" id="BQXU01000002">
    <property type="protein sequence ID" value="GKT41126.1"/>
    <property type="molecule type" value="Genomic_DNA"/>
</dbReference>
<dbReference type="GO" id="GO:0010181">
    <property type="term" value="F:FMN binding"/>
    <property type="evidence" value="ECO:0007669"/>
    <property type="project" value="InterPro"/>
</dbReference>
<dbReference type="SUPFAM" id="SSF51395">
    <property type="entry name" value="FMN-linked oxidoreductases"/>
    <property type="match status" value="1"/>
</dbReference>
<sequence>MPKATTPPPAFAALKDTALFTPLKLGGLSLKHRIVQAPTTRMRSEFESRGVHVPGDRVAKYYGQRASAGGLQIAEATDICLDASAYPGVAGVFTESQLKGWRKVTDAVHSKGGFIFVQLWHTGRASSSGMRGGNTPISSGSQPMDGKYLDGTECKDGPPRPMTVDEIHDLTAEWAAASKRAVEVAGFDGVEIHGIKPPTSNTKLGANGYLLEQFLHDNINNRTDEYGGSIENRSRFLFEVLSAVSAAIGPEKVGLRLSPYNYFQGTRDSDPNKHWSHISRKIAELPEAQRPVYHVRVLEDLANMGLPALRIEPRFDEVLDEKQKLASLSGSKSETNNLTQFRDILKPAGIHFFAAGSFDRDNAVSKMKSGEADAVVFGRYFIANPDLVERLRNGWPLNPYDRATFYGAEPPEKGYNDYEFYKVDNSEVTASA</sequence>
<proteinExistence type="predicted"/>
<organism evidence="2 3">
    <name type="scientific">Colletotrichum spaethianum</name>
    <dbReference type="NCBI Taxonomy" id="700344"/>
    <lineage>
        <taxon>Eukaryota</taxon>
        <taxon>Fungi</taxon>
        <taxon>Dikarya</taxon>
        <taxon>Ascomycota</taxon>
        <taxon>Pezizomycotina</taxon>
        <taxon>Sordariomycetes</taxon>
        <taxon>Hypocreomycetidae</taxon>
        <taxon>Glomerellales</taxon>
        <taxon>Glomerellaceae</taxon>
        <taxon>Colletotrichum</taxon>
        <taxon>Colletotrichum spaethianum species complex</taxon>
    </lineage>
</organism>
<evidence type="ECO:0000259" key="1">
    <source>
        <dbReference type="Pfam" id="PF00724"/>
    </source>
</evidence>
<evidence type="ECO:0000313" key="2">
    <source>
        <dbReference type="EMBL" id="GKT41126.1"/>
    </source>
</evidence>
<dbReference type="InterPro" id="IPR013785">
    <property type="entry name" value="Aldolase_TIM"/>
</dbReference>
<dbReference type="Pfam" id="PF00724">
    <property type="entry name" value="Oxidored_FMN"/>
    <property type="match status" value="2"/>
</dbReference>
<evidence type="ECO:0000313" key="3">
    <source>
        <dbReference type="Proteomes" id="UP001055115"/>
    </source>
</evidence>
<protein>
    <submittedName>
        <fullName evidence="2">Flavin oxidoreductase hxnT</fullName>
    </submittedName>
</protein>
<name>A0AA37L357_9PEZI</name>
<dbReference type="InterPro" id="IPR001155">
    <property type="entry name" value="OxRdtase_FMN_N"/>
</dbReference>
<dbReference type="InterPro" id="IPR045247">
    <property type="entry name" value="Oye-like"/>
</dbReference>
<dbReference type="PANTHER" id="PTHR22893:SF129">
    <property type="entry name" value="FLAVIN OXIDOREDUCTASE HXNT"/>
    <property type="match status" value="1"/>
</dbReference>
<dbReference type="RefSeq" id="XP_049123476.1">
    <property type="nucleotide sequence ID" value="XM_049267519.1"/>
</dbReference>
<dbReference type="GO" id="GO:0003959">
    <property type="term" value="F:NADPH dehydrogenase activity"/>
    <property type="evidence" value="ECO:0007669"/>
    <property type="project" value="TreeGrafter"/>
</dbReference>
<dbReference type="GeneID" id="73322109"/>
<reference evidence="2 3" key="1">
    <citation type="submission" date="2022-03" db="EMBL/GenBank/DDBJ databases">
        <title>Genome data of Colletotrichum spp.</title>
        <authorList>
            <person name="Utami Y.D."/>
            <person name="Hiruma K."/>
        </authorList>
    </citation>
    <scope>NUCLEOTIDE SEQUENCE [LARGE SCALE GENOMIC DNA]</scope>
    <source>
        <strain evidence="2 3">MAFF 239500</strain>
    </source>
</reference>
<comment type="caution">
    <text evidence="2">The sequence shown here is derived from an EMBL/GenBank/DDBJ whole genome shotgun (WGS) entry which is preliminary data.</text>
</comment>
<dbReference type="CDD" id="cd02933">
    <property type="entry name" value="OYE_like_FMN"/>
    <property type="match status" value="1"/>
</dbReference>
<keyword evidence="3" id="KW-1185">Reference proteome</keyword>
<dbReference type="Gene3D" id="3.20.20.70">
    <property type="entry name" value="Aldolase class I"/>
    <property type="match status" value="1"/>
</dbReference>
<feature type="domain" description="NADH:flavin oxidoreductase/NADH oxidase N-terminal" evidence="1">
    <location>
        <begin position="19"/>
        <end position="269"/>
    </location>
</feature>
<gene>
    <name evidence="2" type="ORF">ColSpa_01307</name>
</gene>